<dbReference type="Proteomes" id="UP000028781">
    <property type="component" value="Chromosome"/>
</dbReference>
<keyword evidence="4" id="KW-1133">Transmembrane helix</keyword>
<dbReference type="InterPro" id="IPR029044">
    <property type="entry name" value="Nucleotide-diphossugar_trans"/>
</dbReference>
<protein>
    <submittedName>
        <fullName evidence="6">Glycosyl transferase family protein</fullName>
    </submittedName>
</protein>
<keyword evidence="7" id="KW-1185">Reference proteome</keyword>
<dbReference type="PANTHER" id="PTHR43179:SF12">
    <property type="entry name" value="GALACTOFURANOSYLTRANSFERASE GLFT2"/>
    <property type="match status" value="1"/>
</dbReference>
<dbReference type="KEGG" id="mjh:JH146_1465"/>
<feature type="transmembrane region" description="Helical" evidence="4">
    <location>
        <begin position="258"/>
        <end position="277"/>
    </location>
</feature>
<dbReference type="RefSeq" id="WP_048202391.1">
    <property type="nucleotide sequence ID" value="NZ_CP009149.1"/>
</dbReference>
<evidence type="ECO:0000256" key="4">
    <source>
        <dbReference type="SAM" id="Phobius"/>
    </source>
</evidence>
<keyword evidence="4" id="KW-0472">Membrane</keyword>
<reference evidence="6 7" key="1">
    <citation type="journal article" date="2015" name="Int. J. Syst. Evol. Microbiol.">
        <title>M ethanocaldococcus bathoardescens sp. nov., a hyperthermophilic methanogen isolated from a volcanically active deep-sea hydrothermal vent.</title>
        <authorList>
            <person name="Stewart L.C."/>
            <person name="Jung J.H."/>
            <person name="Kim Y.T."/>
            <person name="Kwon S.W."/>
            <person name="Park C.S."/>
            <person name="Holden J.F."/>
        </authorList>
    </citation>
    <scope>NUCLEOTIDE SEQUENCE [LARGE SCALE GENOMIC DNA]</scope>
    <source>
        <strain evidence="6 7">JH146</strain>
    </source>
</reference>
<comment type="similarity">
    <text evidence="1">Belongs to the glycosyltransferase 2 family.</text>
</comment>
<dbReference type="EMBL" id="CP009149">
    <property type="protein sequence ID" value="AIJ06307.1"/>
    <property type="molecule type" value="Genomic_DNA"/>
</dbReference>
<evidence type="ECO:0000259" key="5">
    <source>
        <dbReference type="Pfam" id="PF00535"/>
    </source>
</evidence>
<keyword evidence="3 6" id="KW-0808">Transferase</keyword>
<sequence>MNKNPLVSIVIPTHNRKKHVERLINSILENTYKNIEIIVVDDDSTDGTYEYLKGKFSNLTNFKIVRNDKNLLVSGSRNKGISLSKGELIFLIDDDNILDKKCIENLVKVLISDNKIGMVGPIMYYWKDKKRIWSAGTKRNMITSRTYFIGRDLPLPNEEIWEIDDFPNAFMVKREVIEKVGVFDDKTFPIHYEDSDFGERIRKAGYKIVCNSKAIIWHDMPLPEEVKDKSRLFHCHNEFRAYYCGKNRIMYHKKYSKWWQFLIFILVFNWLVAGYYLKVILFESKKPLKERLKISKAYLRGIIEGYLLLLYSF</sequence>
<dbReference type="SUPFAM" id="SSF53448">
    <property type="entry name" value="Nucleotide-diphospho-sugar transferases"/>
    <property type="match status" value="1"/>
</dbReference>
<organism evidence="6 7">
    <name type="scientific">Methanocaldococcus bathoardescens</name>
    <dbReference type="NCBI Taxonomy" id="1301915"/>
    <lineage>
        <taxon>Archaea</taxon>
        <taxon>Methanobacteriati</taxon>
        <taxon>Methanobacteriota</taxon>
        <taxon>Methanomada group</taxon>
        <taxon>Methanococci</taxon>
        <taxon>Methanococcales</taxon>
        <taxon>Methanocaldococcaceae</taxon>
        <taxon>Methanocaldococcus</taxon>
    </lineage>
</organism>
<evidence type="ECO:0000313" key="6">
    <source>
        <dbReference type="EMBL" id="AIJ06307.1"/>
    </source>
</evidence>
<dbReference type="PANTHER" id="PTHR43179">
    <property type="entry name" value="RHAMNOSYLTRANSFERASE WBBL"/>
    <property type="match status" value="1"/>
</dbReference>
<gene>
    <name evidence="6" type="ORF">JH146_1465</name>
</gene>
<dbReference type="OrthoDB" id="64615at2157"/>
<dbReference type="AlphaFoldDB" id="A0A076LHB9"/>
<evidence type="ECO:0000256" key="2">
    <source>
        <dbReference type="ARBA" id="ARBA00022676"/>
    </source>
</evidence>
<dbReference type="GO" id="GO:0016757">
    <property type="term" value="F:glycosyltransferase activity"/>
    <property type="evidence" value="ECO:0007669"/>
    <property type="project" value="UniProtKB-KW"/>
</dbReference>
<name>A0A076LHB9_9EURY</name>
<proteinExistence type="inferred from homology"/>
<feature type="domain" description="Glycosyltransferase 2-like" evidence="5">
    <location>
        <begin position="8"/>
        <end position="180"/>
    </location>
</feature>
<dbReference type="HOGENOM" id="CLU_023845_4_1_2"/>
<evidence type="ECO:0000256" key="3">
    <source>
        <dbReference type="ARBA" id="ARBA00022679"/>
    </source>
</evidence>
<dbReference type="STRING" id="1301915.JH146_1465"/>
<evidence type="ECO:0000256" key="1">
    <source>
        <dbReference type="ARBA" id="ARBA00006739"/>
    </source>
</evidence>
<evidence type="ECO:0000313" key="7">
    <source>
        <dbReference type="Proteomes" id="UP000028781"/>
    </source>
</evidence>
<dbReference type="InterPro" id="IPR001173">
    <property type="entry name" value="Glyco_trans_2-like"/>
</dbReference>
<dbReference type="CDD" id="cd04186">
    <property type="entry name" value="GT_2_like_c"/>
    <property type="match status" value="1"/>
</dbReference>
<dbReference type="Pfam" id="PF00535">
    <property type="entry name" value="Glycos_transf_2"/>
    <property type="match status" value="1"/>
</dbReference>
<dbReference type="Gene3D" id="3.90.550.10">
    <property type="entry name" value="Spore Coat Polysaccharide Biosynthesis Protein SpsA, Chain A"/>
    <property type="match status" value="1"/>
</dbReference>
<keyword evidence="2" id="KW-0328">Glycosyltransferase</keyword>
<dbReference type="GeneID" id="24892097"/>
<accession>A0A076LHB9</accession>
<keyword evidence="4" id="KW-0812">Transmembrane</keyword>